<dbReference type="InterPro" id="IPR015813">
    <property type="entry name" value="Pyrv/PenolPyrv_kinase-like_dom"/>
</dbReference>
<dbReference type="GO" id="GO:0015977">
    <property type="term" value="P:carbon fixation"/>
    <property type="evidence" value="ECO:0007669"/>
    <property type="project" value="UniProtKB-KW"/>
</dbReference>
<keyword evidence="11" id="KW-0732">Signal</keyword>
<keyword evidence="6" id="KW-0120">Carbon dioxide fixation</keyword>
<evidence type="ECO:0000256" key="6">
    <source>
        <dbReference type="ARBA" id="ARBA00023300"/>
    </source>
</evidence>
<gene>
    <name evidence="12" type="primary">ptpepc1</name>
</gene>
<dbReference type="PROSITE" id="PS00393">
    <property type="entry name" value="PEPCASE_2"/>
    <property type="match status" value="1"/>
</dbReference>
<dbReference type="AlphaFoldDB" id="F1SXA1"/>
<evidence type="ECO:0000256" key="2">
    <source>
        <dbReference type="ARBA" id="ARBA00008346"/>
    </source>
</evidence>
<dbReference type="InterPro" id="IPR021135">
    <property type="entry name" value="PEP_COase"/>
</dbReference>
<evidence type="ECO:0000256" key="1">
    <source>
        <dbReference type="ARBA" id="ARBA00001946"/>
    </source>
</evidence>
<dbReference type="GO" id="GO:0008964">
    <property type="term" value="F:phosphoenolpyruvate carboxylase activity"/>
    <property type="evidence" value="ECO:0007669"/>
    <property type="project" value="UniProtKB-EC"/>
</dbReference>
<name>F1SXA1_PHATR</name>
<comment type="similarity">
    <text evidence="2">Belongs to the PEPCase type 1 family.</text>
</comment>
<dbReference type="EMBL" id="AB562941">
    <property type="protein sequence ID" value="BAK09353.1"/>
    <property type="molecule type" value="mRNA"/>
</dbReference>
<dbReference type="Pfam" id="PF00311">
    <property type="entry name" value="PEPcase"/>
    <property type="match status" value="1"/>
</dbReference>
<dbReference type="HAMAP" id="MF_00595">
    <property type="entry name" value="PEPcase_type1"/>
    <property type="match status" value="1"/>
</dbReference>
<dbReference type="NCBIfam" id="NF000584">
    <property type="entry name" value="PRK00009.1"/>
    <property type="match status" value="1"/>
</dbReference>
<keyword evidence="12" id="KW-0670">Pyruvate</keyword>
<dbReference type="SUPFAM" id="SSF51621">
    <property type="entry name" value="Phosphoenolpyruvate/pyruvate domain"/>
    <property type="match status" value="1"/>
</dbReference>
<protein>
    <recommendedName>
        <fullName evidence="3">phosphoenolpyruvate carboxylase</fullName>
        <ecNumber evidence="3">4.1.1.31</ecNumber>
    </recommendedName>
</protein>
<evidence type="ECO:0000256" key="4">
    <source>
        <dbReference type="ARBA" id="ARBA00022842"/>
    </source>
</evidence>
<feature type="region of interest" description="Disordered" evidence="10">
    <location>
        <begin position="163"/>
        <end position="184"/>
    </location>
</feature>
<proteinExistence type="evidence at transcript level"/>
<feature type="active site" evidence="8">
    <location>
        <position position="220"/>
    </location>
</feature>
<evidence type="ECO:0000256" key="9">
    <source>
        <dbReference type="PROSITE-ProRule" id="PRU10112"/>
    </source>
</evidence>
<dbReference type="PRINTS" id="PR00150">
    <property type="entry name" value="PEPCARBXLASE"/>
</dbReference>
<accession>F1SXA1</accession>
<evidence type="ECO:0000256" key="8">
    <source>
        <dbReference type="PROSITE-ProRule" id="PRU10111"/>
    </source>
</evidence>
<keyword evidence="4" id="KW-0460">Magnesium</keyword>
<dbReference type="EC" id="4.1.1.31" evidence="3"/>
<keyword evidence="5" id="KW-0456">Lyase</keyword>
<dbReference type="PANTHER" id="PTHR30523:SF6">
    <property type="entry name" value="PHOSPHOENOLPYRUVATE CARBOXYLASE"/>
    <property type="match status" value="1"/>
</dbReference>
<feature type="active site" evidence="9">
    <location>
        <position position="657"/>
    </location>
</feature>
<evidence type="ECO:0000256" key="10">
    <source>
        <dbReference type="SAM" id="MobiDB-lite"/>
    </source>
</evidence>
<comment type="catalytic activity">
    <reaction evidence="7">
        <text>oxaloacetate + phosphate = phosphoenolpyruvate + hydrogencarbonate</text>
        <dbReference type="Rhea" id="RHEA:28370"/>
        <dbReference type="ChEBI" id="CHEBI:16452"/>
        <dbReference type="ChEBI" id="CHEBI:17544"/>
        <dbReference type="ChEBI" id="CHEBI:43474"/>
        <dbReference type="ChEBI" id="CHEBI:58702"/>
        <dbReference type="EC" id="4.1.1.31"/>
    </reaction>
</comment>
<comment type="cofactor">
    <cofactor evidence="1">
        <name>Mg(2+)</name>
        <dbReference type="ChEBI" id="CHEBI:18420"/>
    </cofactor>
</comment>
<dbReference type="GO" id="GO:0006099">
    <property type="term" value="P:tricarboxylic acid cycle"/>
    <property type="evidence" value="ECO:0007669"/>
    <property type="project" value="InterPro"/>
</dbReference>
<dbReference type="PROSITE" id="PS00781">
    <property type="entry name" value="PEPCASE_1"/>
    <property type="match status" value="1"/>
</dbReference>
<dbReference type="InterPro" id="IPR018129">
    <property type="entry name" value="PEP_COase_Lys_AS"/>
</dbReference>
<sequence>MKLLWSTSILLTVLAVPSSASPLFQVPSIVKNAVPQRGGARVIAKDEKEKDLDVSVSVGGTPYDKNRDAPLLDDLNILSNILSEIVNVEDSRVHELYETFRRLGLERAEQLITSPPQEGAGPALLSMIDAASKLTATEALGVTRVFSIMLNLVNAAEVQHRNRQIRAHESTKDPSGGPLPKTEDSIRGTMETLLESKQATPEEIFAQLQKQKVEIVLTAHPTQVQRKSLLRKYRRVSEMLAYLERPDLDGFEKSSAQTSLQTILSSIWGADEIRRQKPTPQQEAAGGNAILESVLWDAVPAYLRKLDQQCRLTLGQSLPVDVCPIKFASWIGGDRDGNPNVTPEVTREVVLQQRLRAARLLLKDMYDLISELAISSRFSPAMDALADSVKDSQHKREKYRRVIGHLIKRLVKTARECELELSKLNTSASMVSQTLVEEAVDGWQDVDALDDATDLIKPLRIMYDSLVETGFGLVADGLLVDIIRRLYVFGMSLVPLDIREESTKHTEALDAITRWLGIGSYSEWTEEARLSWLTSELSNKRPLYRIRELPKLGFNDSVLKTLNVFGTIATLRPSCLGAYVISQAQTASDVLAVMLLQKQYGMTDKNRNMMRVVPLFETLNDLTNAPDKLEQLFSIPLYVGAVKGKQEVMVGYSDSAKDAGRLAACWAQYNSQERMVKVAAKHNIELTFFHGKGGTVGRGGNPSVYRAIMSHPPNTINGRFRVTEQGEMITQNFGAPSIAERTLDIYTAGACREAFSERVEPSQAWRDQMQRISDVSCAEYRHLVREEPRFVPYFRQATPELELGSLNIGSRPAKRNPKGGIESLRAIPWTFAWTQTRTHLSAWLGVGAGLTTTDQSELKTLRAMYIEWPWFRETIDLIAMIVSKTDFSISKNYDDQLVEKKEGLLKLGDEVREKMVQTRQAVLDVTESTDVAGAHVALMRGSSTIRHPYVDPVNVIQAELLKRLRVMDKKKSLLADEMEEQEILKDALIISINGIAQGMRNSG</sequence>
<dbReference type="InterPro" id="IPR022805">
    <property type="entry name" value="PEP_COase_bac/pln-type"/>
</dbReference>
<dbReference type="GO" id="GO:0005829">
    <property type="term" value="C:cytosol"/>
    <property type="evidence" value="ECO:0007669"/>
    <property type="project" value="TreeGrafter"/>
</dbReference>
<reference evidence="12" key="1">
    <citation type="submission" date="2010-05" db="EMBL/GenBank/DDBJ databases">
        <title>Phaeodactylum tricornutum UTEX642 ptpepc2 mRNA for putative phosphoenolpyruvate calboxylase, complete cds.</title>
        <authorList>
            <person name="Tachibana M."/>
            <person name="Matsuda Y."/>
        </authorList>
    </citation>
    <scope>NUCLEOTIDE SEQUENCE</scope>
    <source>
        <strain evidence="12">UTEX642</strain>
    </source>
</reference>
<dbReference type="InterPro" id="IPR033129">
    <property type="entry name" value="PEPCASE_His_AS"/>
</dbReference>
<organism evidence="12">
    <name type="scientific">Phaeodactylum tricornutum</name>
    <name type="common">Diatom</name>
    <dbReference type="NCBI Taxonomy" id="2850"/>
    <lineage>
        <taxon>Eukaryota</taxon>
        <taxon>Sar</taxon>
        <taxon>Stramenopiles</taxon>
        <taxon>Ochrophyta</taxon>
        <taxon>Bacillariophyta</taxon>
        <taxon>Bacillariophyceae</taxon>
        <taxon>Bacillariophycidae</taxon>
        <taxon>Naviculales</taxon>
        <taxon>Phaeodactylaceae</taxon>
        <taxon>Phaeodactylum</taxon>
    </lineage>
</organism>
<evidence type="ECO:0000313" key="12">
    <source>
        <dbReference type="EMBL" id="BAK09353.1"/>
    </source>
</evidence>
<dbReference type="HOGENOM" id="CLU_006557_2_0_1"/>
<feature type="signal peptide" evidence="11">
    <location>
        <begin position="1"/>
        <end position="20"/>
    </location>
</feature>
<dbReference type="PANTHER" id="PTHR30523">
    <property type="entry name" value="PHOSPHOENOLPYRUVATE CARBOXYLASE"/>
    <property type="match status" value="1"/>
</dbReference>
<dbReference type="Gene3D" id="1.20.1440.90">
    <property type="entry name" value="Phosphoenolpyruvate/pyruvate domain"/>
    <property type="match status" value="1"/>
</dbReference>
<evidence type="ECO:0000256" key="7">
    <source>
        <dbReference type="ARBA" id="ARBA00048995"/>
    </source>
</evidence>
<evidence type="ECO:0000256" key="5">
    <source>
        <dbReference type="ARBA" id="ARBA00023239"/>
    </source>
</evidence>
<evidence type="ECO:0000256" key="11">
    <source>
        <dbReference type="SAM" id="SignalP"/>
    </source>
</evidence>
<evidence type="ECO:0000256" key="3">
    <source>
        <dbReference type="ARBA" id="ARBA00012305"/>
    </source>
</evidence>
<feature type="chain" id="PRO_5003275593" description="phosphoenolpyruvate carboxylase" evidence="11">
    <location>
        <begin position="21"/>
        <end position="1003"/>
    </location>
</feature>